<feature type="signal peptide" evidence="1">
    <location>
        <begin position="1"/>
        <end position="22"/>
    </location>
</feature>
<organism evidence="2 3">
    <name type="scientific">Crassostrea virginica</name>
    <name type="common">Eastern oyster</name>
    <dbReference type="NCBI Taxonomy" id="6565"/>
    <lineage>
        <taxon>Eukaryota</taxon>
        <taxon>Metazoa</taxon>
        <taxon>Spiralia</taxon>
        <taxon>Lophotrochozoa</taxon>
        <taxon>Mollusca</taxon>
        <taxon>Bivalvia</taxon>
        <taxon>Autobranchia</taxon>
        <taxon>Pteriomorphia</taxon>
        <taxon>Ostreida</taxon>
        <taxon>Ostreoidea</taxon>
        <taxon>Ostreidae</taxon>
        <taxon>Crassostrea</taxon>
    </lineage>
</organism>
<dbReference type="Proteomes" id="UP000694844">
    <property type="component" value="Chromosome 10"/>
</dbReference>
<keyword evidence="1" id="KW-0732">Signal</keyword>
<feature type="chain" id="PRO_5044666091" evidence="1">
    <location>
        <begin position="23"/>
        <end position="173"/>
    </location>
</feature>
<dbReference type="GeneID" id="111114759"/>
<dbReference type="OrthoDB" id="6175738at2759"/>
<gene>
    <name evidence="3" type="primary">LOC111114759</name>
    <name evidence="4" type="synonym">LOC111117677</name>
</gene>
<accession>A0A8B8BZW7</accession>
<name>A0A8B8BZW7_CRAVI</name>
<dbReference type="AlphaFoldDB" id="A0A8B8BZW7"/>
<evidence type="ECO:0000313" key="3">
    <source>
        <dbReference type="RefSeq" id="XP_022308933.1"/>
    </source>
</evidence>
<protein>
    <submittedName>
        <fullName evidence="3">Uncharacterized protein LOC111114759</fullName>
    </submittedName>
    <submittedName>
        <fullName evidence="4">Uncharacterized protein LOC111117677</fullName>
    </submittedName>
</protein>
<proteinExistence type="predicted"/>
<dbReference type="RefSeq" id="XP_022312551.1">
    <property type="nucleotide sequence ID" value="XM_022456843.1"/>
</dbReference>
<dbReference type="KEGG" id="cvn:111117677"/>
<sequence>MISRCILPTVIISIIIVQECDGLWYHFLSGQPSSEDKMIFMDETKSPDGTVQRFETRYNGTSCYKFGPIDLKMDITRPMTFKKFISTCHISDLSLVHKQSPKEPYQIVKVVTKNHYEMMDKSCSTDSGTYYVVLLQTKTPADETLLSVHNDLLQMGITILPKNDLTVCQDNPK</sequence>
<keyword evidence="2" id="KW-1185">Reference proteome</keyword>
<evidence type="ECO:0000313" key="2">
    <source>
        <dbReference type="Proteomes" id="UP000694844"/>
    </source>
</evidence>
<dbReference type="RefSeq" id="XP_022308933.1">
    <property type="nucleotide sequence ID" value="XM_022453225.1"/>
</dbReference>
<evidence type="ECO:0000256" key="1">
    <source>
        <dbReference type="SAM" id="SignalP"/>
    </source>
</evidence>
<reference evidence="3 4" key="1">
    <citation type="submission" date="2025-04" db="UniProtKB">
        <authorList>
            <consortium name="RefSeq"/>
        </authorList>
    </citation>
    <scope>IDENTIFICATION</scope>
    <source>
        <tissue evidence="3 4">Whole sample</tissue>
    </source>
</reference>
<evidence type="ECO:0000313" key="4">
    <source>
        <dbReference type="RefSeq" id="XP_022312551.1"/>
    </source>
</evidence>
<dbReference type="KEGG" id="cvn:111114759"/>
<dbReference type="Proteomes" id="UP000694844">
    <property type="component" value="Chromosome 9"/>
</dbReference>